<evidence type="ECO:0000256" key="1">
    <source>
        <dbReference type="ARBA" id="ARBA00004167"/>
    </source>
</evidence>
<dbReference type="SUPFAM" id="SSF74653">
    <property type="entry name" value="TolA/TonB C-terminal domain"/>
    <property type="match status" value="1"/>
</dbReference>
<dbReference type="InterPro" id="IPR006260">
    <property type="entry name" value="TonB/TolA_C"/>
</dbReference>
<keyword evidence="6" id="KW-1185">Reference proteome</keyword>
<organism evidence="5 6">
    <name type="scientific">Paraburkholderia ribeironis</name>
    <dbReference type="NCBI Taxonomy" id="1247936"/>
    <lineage>
        <taxon>Bacteria</taxon>
        <taxon>Pseudomonadati</taxon>
        <taxon>Pseudomonadota</taxon>
        <taxon>Betaproteobacteria</taxon>
        <taxon>Burkholderiales</taxon>
        <taxon>Burkholderiaceae</taxon>
        <taxon>Paraburkholderia</taxon>
    </lineage>
</organism>
<evidence type="ECO:0008006" key="7">
    <source>
        <dbReference type="Google" id="ProtNLM"/>
    </source>
</evidence>
<proteinExistence type="predicted"/>
<gene>
    <name evidence="5" type="ORF">BN2475_310160</name>
</gene>
<dbReference type="GO" id="GO:0016020">
    <property type="term" value="C:membrane"/>
    <property type="evidence" value="ECO:0007669"/>
    <property type="project" value="UniProtKB-SubCell"/>
</dbReference>
<dbReference type="Proteomes" id="UP000187012">
    <property type="component" value="Unassembled WGS sequence"/>
</dbReference>
<evidence type="ECO:0000313" key="5">
    <source>
        <dbReference type="EMBL" id="SIT41693.1"/>
    </source>
</evidence>
<accession>A0A1N7S2R8</accession>
<evidence type="ECO:0000256" key="3">
    <source>
        <dbReference type="ARBA" id="ARBA00022989"/>
    </source>
</evidence>
<dbReference type="NCBIfam" id="TIGR01352">
    <property type="entry name" value="tonB_Cterm"/>
    <property type="match status" value="1"/>
</dbReference>
<dbReference type="STRING" id="1247936.BN2475_310160"/>
<protein>
    <recommendedName>
        <fullName evidence="7">TonB C-terminal domain-containing protein</fullName>
    </recommendedName>
</protein>
<evidence type="ECO:0000256" key="4">
    <source>
        <dbReference type="ARBA" id="ARBA00023136"/>
    </source>
</evidence>
<sequence length="67" mass="7438">MTLKCRERKIYRANDPNGKLDPATIVRSSGDADWDATALQAVQRSNPMPIDTNGKAPARFLITLRPN</sequence>
<dbReference type="EMBL" id="CYGX02000031">
    <property type="protein sequence ID" value="SIT41693.1"/>
    <property type="molecule type" value="Genomic_DNA"/>
</dbReference>
<dbReference type="AlphaFoldDB" id="A0A1N7S2R8"/>
<name>A0A1N7S2R8_9BURK</name>
<dbReference type="Gene3D" id="3.30.1150.10">
    <property type="match status" value="1"/>
</dbReference>
<reference evidence="5 6" key="1">
    <citation type="submission" date="2016-12" db="EMBL/GenBank/DDBJ databases">
        <authorList>
            <person name="Song W.-J."/>
            <person name="Kurnit D.M."/>
        </authorList>
    </citation>
    <scope>NUCLEOTIDE SEQUENCE [LARGE SCALE GENOMIC DNA]</scope>
    <source>
        <strain evidence="5 6">STM7296</strain>
    </source>
</reference>
<keyword evidence="3" id="KW-1133">Transmembrane helix</keyword>
<evidence type="ECO:0000256" key="2">
    <source>
        <dbReference type="ARBA" id="ARBA00022692"/>
    </source>
</evidence>
<evidence type="ECO:0000313" key="6">
    <source>
        <dbReference type="Proteomes" id="UP000187012"/>
    </source>
</evidence>
<dbReference type="OrthoDB" id="5298892at2"/>
<comment type="subcellular location">
    <subcellularLocation>
        <location evidence="1">Membrane</location>
        <topology evidence="1">Single-pass membrane protein</topology>
    </subcellularLocation>
</comment>
<dbReference type="Pfam" id="PF13103">
    <property type="entry name" value="TonB_2"/>
    <property type="match status" value="1"/>
</dbReference>
<dbReference type="RefSeq" id="WP_094780364.1">
    <property type="nucleotide sequence ID" value="NZ_CYGX02000031.1"/>
</dbReference>
<keyword evidence="2" id="KW-0812">Transmembrane</keyword>
<keyword evidence="4" id="KW-0472">Membrane</keyword>